<feature type="transmembrane region" description="Helical" evidence="1">
    <location>
        <begin position="6"/>
        <end position="26"/>
    </location>
</feature>
<dbReference type="Pfam" id="PF00173">
    <property type="entry name" value="Cyt-b5"/>
    <property type="match status" value="1"/>
</dbReference>
<evidence type="ECO:0000313" key="3">
    <source>
        <dbReference type="EMBL" id="CAD8050506.1"/>
    </source>
</evidence>
<dbReference type="GO" id="GO:0012505">
    <property type="term" value="C:endomembrane system"/>
    <property type="evidence" value="ECO:0007669"/>
    <property type="project" value="TreeGrafter"/>
</dbReference>
<dbReference type="InterPro" id="IPR050577">
    <property type="entry name" value="MAPR/NEUFC/NENF-like"/>
</dbReference>
<dbReference type="EMBL" id="CAJJDN010000005">
    <property type="protein sequence ID" value="CAD8050506.1"/>
    <property type="molecule type" value="Genomic_DNA"/>
</dbReference>
<sequence length="165" mass="18790">MESISIQQFIIGSIILVAIYVVYQILDYRSSIKRAEKNTQQSQNEVQAQSSPNPEKLEIASLKIMTLNDVQQNNGQNGKKIFIAIKNFVFDVSNSDSYKPDGPYGVFAGHDISISLGKMNLTDEFLDQYGTVTQPEDEIANMNSWFSYFYQRYPVIGRIDDKKQN</sequence>
<dbReference type="OrthoDB" id="308934at2759"/>
<comment type="caution">
    <text evidence="3">The sequence shown here is derived from an EMBL/GenBank/DDBJ whole genome shotgun (WGS) entry which is preliminary data.</text>
</comment>
<protein>
    <recommendedName>
        <fullName evidence="2">Cytochrome b5 heme-binding domain-containing protein</fullName>
    </recommendedName>
</protein>
<dbReference type="GO" id="GO:0016020">
    <property type="term" value="C:membrane"/>
    <property type="evidence" value="ECO:0007669"/>
    <property type="project" value="TreeGrafter"/>
</dbReference>
<accession>A0A8S1KC54</accession>
<organism evidence="3 4">
    <name type="scientific">Paramecium sonneborni</name>
    <dbReference type="NCBI Taxonomy" id="65129"/>
    <lineage>
        <taxon>Eukaryota</taxon>
        <taxon>Sar</taxon>
        <taxon>Alveolata</taxon>
        <taxon>Ciliophora</taxon>
        <taxon>Intramacronucleata</taxon>
        <taxon>Oligohymenophorea</taxon>
        <taxon>Peniculida</taxon>
        <taxon>Parameciidae</taxon>
        <taxon>Paramecium</taxon>
    </lineage>
</organism>
<dbReference type="AlphaFoldDB" id="A0A8S1KC54"/>
<keyword evidence="1" id="KW-0812">Transmembrane</keyword>
<proteinExistence type="predicted"/>
<gene>
    <name evidence="3" type="ORF">PSON_ATCC_30995.1.T0050050</name>
</gene>
<keyword evidence="4" id="KW-1185">Reference proteome</keyword>
<keyword evidence="1" id="KW-1133">Transmembrane helix</keyword>
<dbReference type="PANTHER" id="PTHR10281:SF76">
    <property type="entry name" value="CALCUTTA CUP-RELATED"/>
    <property type="match status" value="1"/>
</dbReference>
<feature type="domain" description="Cytochrome b5 heme-binding" evidence="2">
    <location>
        <begin position="65"/>
        <end position="160"/>
    </location>
</feature>
<evidence type="ECO:0000259" key="2">
    <source>
        <dbReference type="SMART" id="SM01117"/>
    </source>
</evidence>
<dbReference type="Proteomes" id="UP000692954">
    <property type="component" value="Unassembled WGS sequence"/>
</dbReference>
<evidence type="ECO:0000313" key="4">
    <source>
        <dbReference type="Proteomes" id="UP000692954"/>
    </source>
</evidence>
<dbReference type="PANTHER" id="PTHR10281">
    <property type="entry name" value="MEMBRANE-ASSOCIATED PROGESTERONE RECEPTOR COMPONENT-RELATED"/>
    <property type="match status" value="1"/>
</dbReference>
<reference evidence="3" key="1">
    <citation type="submission" date="2021-01" db="EMBL/GenBank/DDBJ databases">
        <authorList>
            <consortium name="Genoscope - CEA"/>
            <person name="William W."/>
        </authorList>
    </citation>
    <scope>NUCLEOTIDE SEQUENCE</scope>
</reference>
<dbReference type="InterPro" id="IPR001199">
    <property type="entry name" value="Cyt_B5-like_heme/steroid-bd"/>
</dbReference>
<name>A0A8S1KC54_9CILI</name>
<keyword evidence="1" id="KW-0472">Membrane</keyword>
<evidence type="ECO:0000256" key="1">
    <source>
        <dbReference type="SAM" id="Phobius"/>
    </source>
</evidence>
<dbReference type="SMART" id="SM01117">
    <property type="entry name" value="Cyt-b5"/>
    <property type="match status" value="1"/>
</dbReference>